<dbReference type="InterPro" id="IPR001173">
    <property type="entry name" value="Glyco_trans_2-like"/>
</dbReference>
<name>F2N843_CORGP</name>
<dbReference type="KEGG" id="cgo:Corgl_1120"/>
<dbReference type="eggNOG" id="COG1216">
    <property type="taxonomic scope" value="Bacteria"/>
</dbReference>
<dbReference type="RefSeq" id="WP_013708969.1">
    <property type="nucleotide sequence ID" value="NC_015389.1"/>
</dbReference>
<keyword evidence="2" id="KW-0808">Transferase</keyword>
<dbReference type="OrthoDB" id="9788101at2"/>
<gene>
    <name evidence="2" type="ordered locus">Corgl_1120</name>
</gene>
<dbReference type="EMBL" id="CP002628">
    <property type="protein sequence ID" value="AEB07226.1"/>
    <property type="molecule type" value="Genomic_DNA"/>
</dbReference>
<dbReference type="GO" id="GO:0016757">
    <property type="term" value="F:glycosyltransferase activity"/>
    <property type="evidence" value="ECO:0007669"/>
    <property type="project" value="UniProtKB-KW"/>
</dbReference>
<organism evidence="2 3">
    <name type="scientific">Coriobacterium glomerans (strain ATCC 49209 / DSM 20642 / JCM 10262 / PW2)</name>
    <dbReference type="NCBI Taxonomy" id="700015"/>
    <lineage>
        <taxon>Bacteria</taxon>
        <taxon>Bacillati</taxon>
        <taxon>Actinomycetota</taxon>
        <taxon>Coriobacteriia</taxon>
        <taxon>Coriobacteriales</taxon>
        <taxon>Coriobacteriaceae</taxon>
        <taxon>Coriobacterium</taxon>
    </lineage>
</organism>
<evidence type="ECO:0000259" key="1">
    <source>
        <dbReference type="Pfam" id="PF00535"/>
    </source>
</evidence>
<dbReference type="AlphaFoldDB" id="F2N843"/>
<sequence>MKLSIGKMCRGQGIAYILTIVQYDEGHSVAFSALSESGVNLPIEAYPSDLYGHHDTAFVLATPLLETSRICIKAEEIDVNGEIISSVKKKLSRFRIKWSSRLNYKIDPRVMSHLRDIDRFTYSNQIHIRPIHYSATAGPNIIVKGIICSPEHENEVRVQLLRADGVEDKDFQPYLSKSQEILYEGVRRVETQFTARVPNDGLTYCLVASGCNGSRAGFMCFDGPSRDFYRQVHTPCYYRISEFDHWQNYSKDRARKFELANIEDYRIDGGPVFSIIVPLYNTPVSFFIEMVQSVLGQLYQNWELILVNSTPENAALQNAIESLSDGRIHVLTLAHNLGISENTNAGMGVARGDYIAFLDHDDLLDKLVLYRYAKAIKDDDSIDALYCDEDFLTEDGFLINPHLKSDFNLDLLRCHNYITHFLAVRTAYVAKLRLRKAFDGAQDYDFLLRLVGYTQNIVHIPEVLYHWRMSDSSTAKDASNKGYAEKAGLLALKEHLTRSGLCATAEVSDCSCFYRTRYKVSGNPLVSIIIPNKDSVKVLSRCIESIINKTSYSNYEILVVENNSEDEETFRFYEDSQRNFEKVRVVHWPHGFNYSKINNFAVQKAKGNYILMLNNDTEVISPTWLESMLGFCQRPDVGIVGAKLLYPDDTIQHAGVSMLYCTDLGQMGGPVHVFCDLDKSDPGYMNRAFFSQDVSIVTGACLLTKRSVFESVGGLTDSYAVAYNDVDYCLKVRAKDLLVVYDADALLYHYESFSRGSDKNDRHVNRFISEQGQLRHDWPQYFSGYDPYYGKYLT</sequence>
<dbReference type="Gene3D" id="3.90.550.10">
    <property type="entry name" value="Spore Coat Polysaccharide Biosynthesis Protein SpsA, Chain A"/>
    <property type="match status" value="2"/>
</dbReference>
<evidence type="ECO:0000313" key="3">
    <source>
        <dbReference type="Proteomes" id="UP000006851"/>
    </source>
</evidence>
<feature type="domain" description="Glycosyltransferase 2-like" evidence="1">
    <location>
        <begin position="274"/>
        <end position="390"/>
    </location>
</feature>
<dbReference type="SUPFAM" id="SSF53448">
    <property type="entry name" value="Nucleotide-diphospho-sugar transferases"/>
    <property type="match status" value="2"/>
</dbReference>
<dbReference type="Pfam" id="PF00535">
    <property type="entry name" value="Glycos_transf_2"/>
    <property type="match status" value="2"/>
</dbReference>
<proteinExistence type="predicted"/>
<dbReference type="CDD" id="cd04186">
    <property type="entry name" value="GT_2_like_c"/>
    <property type="match status" value="1"/>
</dbReference>
<dbReference type="PANTHER" id="PTHR43179">
    <property type="entry name" value="RHAMNOSYLTRANSFERASE WBBL"/>
    <property type="match status" value="1"/>
</dbReference>
<dbReference type="PANTHER" id="PTHR43179:SF7">
    <property type="entry name" value="RHAMNOSYLTRANSFERASE WBBL"/>
    <property type="match status" value="1"/>
</dbReference>
<evidence type="ECO:0000313" key="2">
    <source>
        <dbReference type="EMBL" id="AEB07226.1"/>
    </source>
</evidence>
<dbReference type="eggNOG" id="COG0463">
    <property type="taxonomic scope" value="Bacteria"/>
</dbReference>
<keyword evidence="3" id="KW-1185">Reference proteome</keyword>
<feature type="domain" description="Glycosyltransferase 2-like" evidence="1">
    <location>
        <begin position="527"/>
        <end position="712"/>
    </location>
</feature>
<dbReference type="STRING" id="700015.Corgl_1120"/>
<dbReference type="Proteomes" id="UP000006851">
    <property type="component" value="Chromosome"/>
</dbReference>
<protein>
    <submittedName>
        <fullName evidence="2">Glycosyl transferase family 2</fullName>
    </submittedName>
</protein>
<reference evidence="3" key="1">
    <citation type="journal article" date="2013" name="Stand. Genomic Sci.">
        <title>Complete genome sequence of Coriobacterium glomerans type strain (PW2(T)) from the midgut of Pyrrhocoris apterus L. (red soldier bug).</title>
        <authorList>
            <person name="Stackebrandt E."/>
            <person name="Zeytun A."/>
            <person name="Lapidus A."/>
            <person name="Nolan M."/>
            <person name="Lucas S."/>
            <person name="Hammon N."/>
            <person name="Deshpande S."/>
            <person name="Cheng J.F."/>
            <person name="Tapia R."/>
            <person name="Goodwin L.A."/>
            <person name="Pitluck S."/>
            <person name="Liolios K."/>
            <person name="Pagani I."/>
            <person name="Ivanova N."/>
            <person name="Mavromatis K."/>
            <person name="Mikhailova N."/>
            <person name="Huntemann M."/>
            <person name="Pati A."/>
            <person name="Chen A."/>
            <person name="Palaniappan K."/>
            <person name="Chang Y.J."/>
            <person name="Land M."/>
            <person name="Hauser L."/>
            <person name="Rohde M."/>
            <person name="Pukall R."/>
            <person name="Goker M."/>
            <person name="Detter J.C."/>
            <person name="Woyke T."/>
            <person name="Bristow J."/>
            <person name="Eisen J.A."/>
            <person name="Markowitz V."/>
            <person name="Hugenholtz P."/>
            <person name="Kyrpides N.C."/>
            <person name="Klenk H.P."/>
        </authorList>
    </citation>
    <scope>NUCLEOTIDE SEQUENCE</scope>
    <source>
        <strain evidence="3">ATCC 49209 / DSM 20642 / JCM 10262 / PW2</strain>
    </source>
</reference>
<dbReference type="HOGENOM" id="CLU_005003_2_1_11"/>
<dbReference type="InterPro" id="IPR029044">
    <property type="entry name" value="Nucleotide-diphossugar_trans"/>
</dbReference>
<accession>F2N843</accession>